<evidence type="ECO:0000256" key="3">
    <source>
        <dbReference type="ARBA" id="ARBA00023242"/>
    </source>
</evidence>
<keyword evidence="8" id="KW-1185">Reference proteome</keyword>
<name>A0AA35R3R7_GEOBA</name>
<dbReference type="InterPro" id="IPR022075">
    <property type="entry name" value="Symplekin_C"/>
</dbReference>
<dbReference type="Pfam" id="PF12295">
    <property type="entry name" value="Symplekin_C"/>
    <property type="match status" value="1"/>
</dbReference>
<dbReference type="EMBL" id="CASHTH010000448">
    <property type="protein sequence ID" value="CAI8001686.1"/>
    <property type="molecule type" value="Genomic_DNA"/>
</dbReference>
<dbReference type="GO" id="GO:0005847">
    <property type="term" value="C:mRNA cleavage and polyadenylation specificity factor complex"/>
    <property type="evidence" value="ECO:0007669"/>
    <property type="project" value="TreeGrafter"/>
</dbReference>
<dbReference type="InterPro" id="IPR021850">
    <property type="entry name" value="Symplekin/Pta1"/>
</dbReference>
<keyword evidence="2" id="KW-0507">mRNA processing</keyword>
<evidence type="ECO:0000256" key="4">
    <source>
        <dbReference type="SAM" id="MobiDB-lite"/>
    </source>
</evidence>
<gene>
    <name evidence="7" type="ORF">GBAR_LOCUS3251</name>
</gene>
<feature type="compositionally biased region" description="Basic residues" evidence="4">
    <location>
        <begin position="941"/>
        <end position="956"/>
    </location>
</feature>
<dbReference type="GO" id="GO:0006397">
    <property type="term" value="P:mRNA processing"/>
    <property type="evidence" value="ECO:0007669"/>
    <property type="project" value="UniProtKB-KW"/>
</dbReference>
<evidence type="ECO:0000259" key="6">
    <source>
        <dbReference type="Pfam" id="PF12295"/>
    </source>
</evidence>
<dbReference type="AlphaFoldDB" id="A0AA35R3R7"/>
<reference evidence="7" key="1">
    <citation type="submission" date="2023-03" db="EMBL/GenBank/DDBJ databases">
        <authorList>
            <person name="Steffen K."/>
            <person name="Cardenas P."/>
        </authorList>
    </citation>
    <scope>NUCLEOTIDE SEQUENCE</scope>
</reference>
<accession>A0AA35R3R7</accession>
<feature type="domain" description="Symplekin/Pta1 N-terminal" evidence="5">
    <location>
        <begin position="1"/>
        <end position="85"/>
    </location>
</feature>
<evidence type="ECO:0000313" key="7">
    <source>
        <dbReference type="EMBL" id="CAI8001686.1"/>
    </source>
</evidence>
<feature type="compositionally biased region" description="Basic and acidic residues" evidence="4">
    <location>
        <begin position="237"/>
        <end position="256"/>
    </location>
</feature>
<feature type="region of interest" description="Disordered" evidence="4">
    <location>
        <begin position="201"/>
        <end position="264"/>
    </location>
</feature>
<comment type="caution">
    <text evidence="7">The sequence shown here is derived from an EMBL/GenBank/DDBJ whole genome shotgun (WGS) entry which is preliminary data.</text>
</comment>
<proteinExistence type="predicted"/>
<keyword evidence="3" id="KW-0539">Nucleus</keyword>
<dbReference type="PANTHER" id="PTHR15245">
    <property type="entry name" value="SYMPLEKIN-RELATED"/>
    <property type="match status" value="1"/>
</dbReference>
<comment type="subcellular location">
    <subcellularLocation>
        <location evidence="1">Nucleus</location>
    </subcellularLocation>
</comment>
<feature type="domain" description="Symplekin C-terminal" evidence="6">
    <location>
        <begin position="718"/>
        <end position="895"/>
    </location>
</feature>
<evidence type="ECO:0000256" key="2">
    <source>
        <dbReference type="ARBA" id="ARBA00022664"/>
    </source>
</evidence>
<dbReference type="Proteomes" id="UP001174909">
    <property type="component" value="Unassembled WGS sequence"/>
</dbReference>
<evidence type="ECO:0000313" key="8">
    <source>
        <dbReference type="Proteomes" id="UP001174909"/>
    </source>
</evidence>
<dbReference type="InterPro" id="IPR011989">
    <property type="entry name" value="ARM-like"/>
</dbReference>
<evidence type="ECO:0000256" key="1">
    <source>
        <dbReference type="ARBA" id="ARBA00004123"/>
    </source>
</evidence>
<dbReference type="Gene3D" id="1.25.10.10">
    <property type="entry name" value="Leucine-rich Repeat Variant"/>
    <property type="match status" value="1"/>
</dbReference>
<dbReference type="PANTHER" id="PTHR15245:SF20">
    <property type="entry name" value="SYMPLEKIN"/>
    <property type="match status" value="1"/>
</dbReference>
<evidence type="ECO:0000259" key="5">
    <source>
        <dbReference type="Pfam" id="PF11935"/>
    </source>
</evidence>
<sequence>MACISCLTNIARQRPSNMSTVIQTFELLHANLPPHFATSQVTSVRKQLKTQVLSLLRHPSSVESKEQITTLLTDLGCSQAEILKNSPKLKRTRTDSDIFIPGKRIKPDAVGSLQFEESQDSRTGYSNIEAVEMTAADLKSHLTPDAVTDLVMASIKSLPLLMPKTFRNSYTPIAAAGTDAQVSHLTRLLASQMTVAGIGTGAKARNFHPPPKVSDTPTDTPPLPESQSRGSLSPLRVVRDPRKKANNEGDEGHDPVSEDSSMELAESMTELAFLGSLLGMPSIFDPMFPATYATFFGSYPSWMNVGTQGSEPKVMEKNSEDSGDVFVSPMISNLVNIPTFKAEDQAEPKECKTKEVKTHVTPTPQKLKRIRVFDLSNSLREIKEVQIKTITSQTFQRILTAEKVSLLRGTSEKRISVIINLVCQFGGSYASALLDFIVDDFRANFDLAIAWLFAEYALTENYCLSRREAWSYETCLTLLLNGACERLESRDRLFTRLILEAPKITPSVMDNIKSYCCTEEKAFLGINTLKELILKRPHGPHGTEDFLQMLLEITLGSVELARVQALHVTKKLYAKSELSAKIERFALQSLQYLLSDFPPFQDDTGDMEIATEWTEESVNLCLQLFVSLLPLNHKLLKDLAMIYTSTTPSVKRIVLKHIDKPVRTIGMESPELLHLVENCPVGAETLIMRILYILTENCPPSGGLVERVRELYKHNPSDVRFLIPVLHGLHKNEVLAALPYFIKLSPNLVRGVFDRLLLSFRGDHGHSISPVTPSELLVALHNIDCSNDEALMKSAIKATNICFSEKSIYTQEVLAVVLQQLLDHTPIPVLFMRTVIQSLAAHPKLVSFVMTILNRLISRQVWKMPTVWQGFLRCCELTKPHSLTILLQLPQKQLIGIVQVDPGLQKELVEHIELYPHTKMTLPSAILQSLGLHPTGESDIKKKRKDSSTKKRRHSSKSNSQDKESFN</sequence>
<dbReference type="InterPro" id="IPR032460">
    <property type="entry name" value="Symplekin/Pta1_N"/>
</dbReference>
<dbReference type="Pfam" id="PF11935">
    <property type="entry name" value="SYMPK_PTA1_N"/>
    <property type="match status" value="1"/>
</dbReference>
<feature type="region of interest" description="Disordered" evidence="4">
    <location>
        <begin position="933"/>
        <end position="967"/>
    </location>
</feature>
<organism evidence="7 8">
    <name type="scientific">Geodia barretti</name>
    <name type="common">Barrett's horny sponge</name>
    <dbReference type="NCBI Taxonomy" id="519541"/>
    <lineage>
        <taxon>Eukaryota</taxon>
        <taxon>Metazoa</taxon>
        <taxon>Porifera</taxon>
        <taxon>Demospongiae</taxon>
        <taxon>Heteroscleromorpha</taxon>
        <taxon>Tetractinellida</taxon>
        <taxon>Astrophorina</taxon>
        <taxon>Geodiidae</taxon>
        <taxon>Geodia</taxon>
    </lineage>
</organism>
<protein>
    <submittedName>
        <fullName evidence="7">Symplekin</fullName>
    </submittedName>
</protein>